<protein>
    <submittedName>
        <fullName evidence="1">Uncharacterized protein</fullName>
    </submittedName>
</protein>
<evidence type="ECO:0000313" key="1">
    <source>
        <dbReference type="EMBL" id="KAL0916369.1"/>
    </source>
</evidence>
<accession>A0ABD0UU03</accession>
<dbReference type="AlphaFoldDB" id="A0ABD0UU03"/>
<proteinExistence type="predicted"/>
<sequence>MKSPFARESTYRSKTNSVQTPKMVVVMIEQVLGQLEGCFRQISAVVFDPEKKKVADFGVPNSDLVNLQTSDRMAAKKVDALEERLKGEMN</sequence>
<gene>
    <name evidence="1" type="ORF">M5K25_013873</name>
</gene>
<reference evidence="1 2" key="1">
    <citation type="journal article" date="2024" name="Plant Biotechnol. J.">
        <title>Dendrobium thyrsiflorum genome and its molecular insights into genes involved in important horticultural traits.</title>
        <authorList>
            <person name="Chen B."/>
            <person name="Wang J.Y."/>
            <person name="Zheng P.J."/>
            <person name="Li K.L."/>
            <person name="Liang Y.M."/>
            <person name="Chen X.F."/>
            <person name="Zhang C."/>
            <person name="Zhao X."/>
            <person name="He X."/>
            <person name="Zhang G.Q."/>
            <person name="Liu Z.J."/>
            <person name="Xu Q."/>
        </authorList>
    </citation>
    <scope>NUCLEOTIDE SEQUENCE [LARGE SCALE GENOMIC DNA]</scope>
    <source>
        <strain evidence="1">GZMU011</strain>
    </source>
</reference>
<dbReference type="EMBL" id="JANQDX010000011">
    <property type="protein sequence ID" value="KAL0916369.1"/>
    <property type="molecule type" value="Genomic_DNA"/>
</dbReference>
<comment type="caution">
    <text evidence="1">The sequence shown here is derived from an EMBL/GenBank/DDBJ whole genome shotgun (WGS) entry which is preliminary data.</text>
</comment>
<organism evidence="1 2">
    <name type="scientific">Dendrobium thyrsiflorum</name>
    <name type="common">Pinecone-like raceme dendrobium</name>
    <name type="synonym">Orchid</name>
    <dbReference type="NCBI Taxonomy" id="117978"/>
    <lineage>
        <taxon>Eukaryota</taxon>
        <taxon>Viridiplantae</taxon>
        <taxon>Streptophyta</taxon>
        <taxon>Embryophyta</taxon>
        <taxon>Tracheophyta</taxon>
        <taxon>Spermatophyta</taxon>
        <taxon>Magnoliopsida</taxon>
        <taxon>Liliopsida</taxon>
        <taxon>Asparagales</taxon>
        <taxon>Orchidaceae</taxon>
        <taxon>Epidendroideae</taxon>
        <taxon>Malaxideae</taxon>
        <taxon>Dendrobiinae</taxon>
        <taxon>Dendrobium</taxon>
    </lineage>
</organism>
<name>A0ABD0UU03_DENTH</name>
<evidence type="ECO:0000313" key="2">
    <source>
        <dbReference type="Proteomes" id="UP001552299"/>
    </source>
</evidence>
<dbReference type="Proteomes" id="UP001552299">
    <property type="component" value="Unassembled WGS sequence"/>
</dbReference>
<keyword evidence="2" id="KW-1185">Reference proteome</keyword>